<dbReference type="Pfam" id="PF20628">
    <property type="entry name" value="Dyp_perox_C"/>
    <property type="match status" value="1"/>
</dbReference>
<dbReference type="PANTHER" id="PTHR47431:SF1">
    <property type="entry name" value="ZN(II)2CYS6 TRANSCRIPTION FACTOR (EUROFUNG)"/>
    <property type="match status" value="1"/>
</dbReference>
<reference evidence="10" key="1">
    <citation type="submission" date="2021-10" db="EMBL/GenBank/DDBJ databases">
        <authorList>
            <person name="Piombo E."/>
        </authorList>
    </citation>
    <scope>NUCLEOTIDE SEQUENCE</scope>
</reference>
<protein>
    <submittedName>
        <fullName evidence="10">Uncharacterized protein</fullName>
    </submittedName>
</protein>
<dbReference type="PANTHER" id="PTHR47431">
    <property type="entry name" value="ZN(II)2CYS6 TRANSCRIPTION FACTOR (EUROFUNG)-RELATED"/>
    <property type="match status" value="1"/>
</dbReference>
<dbReference type="SUPFAM" id="SSF54909">
    <property type="entry name" value="Dimeric alpha+beta barrel"/>
    <property type="match status" value="1"/>
</dbReference>
<accession>A0A9N9W4J6</accession>
<dbReference type="InterPro" id="IPR048327">
    <property type="entry name" value="Dyp_perox_N"/>
</dbReference>
<evidence type="ECO:0000256" key="6">
    <source>
        <dbReference type="ARBA" id="ARBA00023242"/>
    </source>
</evidence>
<organism evidence="10 11">
    <name type="scientific">Clonostachys solani</name>
    <dbReference type="NCBI Taxonomy" id="160281"/>
    <lineage>
        <taxon>Eukaryota</taxon>
        <taxon>Fungi</taxon>
        <taxon>Dikarya</taxon>
        <taxon>Ascomycota</taxon>
        <taxon>Pezizomycotina</taxon>
        <taxon>Sordariomycetes</taxon>
        <taxon>Hypocreomycetidae</taxon>
        <taxon>Hypocreales</taxon>
        <taxon>Bionectriaceae</taxon>
        <taxon>Clonostachys</taxon>
    </lineage>
</organism>
<dbReference type="OrthoDB" id="76259at2759"/>
<keyword evidence="3" id="KW-0479">Metal-binding</keyword>
<gene>
    <name evidence="10" type="ORF">CSOL1703_00010537</name>
</gene>
<dbReference type="NCBIfam" id="TIGR01413">
    <property type="entry name" value="Dyp_perox_fam"/>
    <property type="match status" value="1"/>
</dbReference>
<dbReference type="GO" id="GO:0004601">
    <property type="term" value="F:peroxidase activity"/>
    <property type="evidence" value="ECO:0007669"/>
    <property type="project" value="UniProtKB-KW"/>
</dbReference>
<evidence type="ECO:0000313" key="11">
    <source>
        <dbReference type="Proteomes" id="UP000775872"/>
    </source>
</evidence>
<feature type="domain" description="Dyp-type peroxidase C-terminal" evidence="9">
    <location>
        <begin position="480"/>
        <end position="643"/>
    </location>
</feature>
<dbReference type="InterPro" id="IPR048328">
    <property type="entry name" value="Dyp_perox_C"/>
</dbReference>
<keyword evidence="11" id="KW-1185">Reference proteome</keyword>
<keyword evidence="6" id="KW-0539">Nucleus</keyword>
<keyword evidence="2" id="KW-0575">Peroxidase</keyword>
<evidence type="ECO:0000256" key="1">
    <source>
        <dbReference type="ARBA" id="ARBA00001970"/>
    </source>
</evidence>
<sequence length="648" mass="71847">MLVLIVGLDGTRQLEAAKKLLADAGALAIKIGLNSHQFAIAHGRDNPVVQESWRRTWWDLFVVDGMIAGVHRATNFALFDVQADVQLPCEEWEYQSGAIPAPKSLADLESYDFSDSDIDGFSSFSYRILCARNLGKFFRSDPIVGPDDPNISKIEALLTHWRLNLPNSKKDPVAIDGTIDEMMFQAHMMINATSILVHYPHSQLNPSATKRIDSCAPSQPVTPGFTYNSHTRHVIHAANEISKLITPSDLLCHTPFFVCVVSHASIVHINRWGSYMHSEEDDVFLRQQISLNIGALNRLSQVWESAGAAKEQIRSVAQEISQSRRQEEDEIRSGLWKLPEFLAMVSQAVTAPLTRAATFLIVSAASQPSAIPTIRATLSSISDITKNISIRHPDGRLSCTVGIGSSIWSRLTSLPQPKELHPFQEIRGAKHTAVSTPGDILFHIRADRRDLCFEFERQLMQRLGSAVTVNDETVGFRYFDARDLLGFVDGTANPTGTEATEAAIVAQEDEPSSAGGSYVVVQKYLHDMEGWQALRTEAQEAIIGRTKLDNVELDDAPPRSQQSHKSLATIEMQGDERAIVRDNMPFGSPGRSEFGTYFIGYSRNLWVTEKMLERMFVGEPPGMHDRILDYSKAVLGATFFAPSDLSSI</sequence>
<dbReference type="InterPro" id="IPR006314">
    <property type="entry name" value="Dyp_peroxidase"/>
</dbReference>
<dbReference type="InterPro" id="IPR007219">
    <property type="entry name" value="XnlR_reg_dom"/>
</dbReference>
<keyword evidence="5" id="KW-0408">Iron</keyword>
<comment type="cofactor">
    <cofactor evidence="1">
        <name>heme b</name>
        <dbReference type="ChEBI" id="CHEBI:60344"/>
    </cofactor>
</comment>
<dbReference type="InterPro" id="IPR011008">
    <property type="entry name" value="Dimeric_a/b-barrel"/>
</dbReference>
<dbReference type="EMBL" id="CABFOC020000007">
    <property type="protein sequence ID" value="CAH0044798.1"/>
    <property type="molecule type" value="Genomic_DNA"/>
</dbReference>
<proteinExistence type="predicted"/>
<dbReference type="GO" id="GO:0008270">
    <property type="term" value="F:zinc ion binding"/>
    <property type="evidence" value="ECO:0007669"/>
    <property type="project" value="InterPro"/>
</dbReference>
<feature type="domain" description="Dyp-type peroxidase N-terminal" evidence="8">
    <location>
        <begin position="347"/>
        <end position="477"/>
    </location>
</feature>
<dbReference type="GO" id="GO:0006351">
    <property type="term" value="P:DNA-templated transcription"/>
    <property type="evidence" value="ECO:0007669"/>
    <property type="project" value="InterPro"/>
</dbReference>
<comment type="caution">
    <text evidence="10">The sequence shown here is derived from an EMBL/GenBank/DDBJ whole genome shotgun (WGS) entry which is preliminary data.</text>
</comment>
<evidence type="ECO:0000256" key="4">
    <source>
        <dbReference type="ARBA" id="ARBA00023002"/>
    </source>
</evidence>
<evidence type="ECO:0000259" key="8">
    <source>
        <dbReference type="Pfam" id="PF04261"/>
    </source>
</evidence>
<evidence type="ECO:0000259" key="9">
    <source>
        <dbReference type="Pfam" id="PF20628"/>
    </source>
</evidence>
<evidence type="ECO:0000256" key="3">
    <source>
        <dbReference type="ARBA" id="ARBA00022723"/>
    </source>
</evidence>
<name>A0A9N9W4J6_9HYPO</name>
<keyword evidence="4" id="KW-0560">Oxidoreductase</keyword>
<evidence type="ECO:0000256" key="2">
    <source>
        <dbReference type="ARBA" id="ARBA00022559"/>
    </source>
</evidence>
<dbReference type="Pfam" id="PF04261">
    <property type="entry name" value="Dyp_perox_N"/>
    <property type="match status" value="1"/>
</dbReference>
<dbReference type="GO" id="GO:0020037">
    <property type="term" value="F:heme binding"/>
    <property type="evidence" value="ECO:0007669"/>
    <property type="project" value="InterPro"/>
</dbReference>
<dbReference type="Proteomes" id="UP000775872">
    <property type="component" value="Unassembled WGS sequence"/>
</dbReference>
<dbReference type="PROSITE" id="PS51404">
    <property type="entry name" value="DYP_PEROXIDASE"/>
    <property type="match status" value="1"/>
</dbReference>
<evidence type="ECO:0000259" key="7">
    <source>
        <dbReference type="Pfam" id="PF04082"/>
    </source>
</evidence>
<dbReference type="AlphaFoldDB" id="A0A9N9W4J6"/>
<feature type="domain" description="Xylanolytic transcriptional activator regulatory" evidence="7">
    <location>
        <begin position="26"/>
        <end position="105"/>
    </location>
</feature>
<evidence type="ECO:0000313" key="10">
    <source>
        <dbReference type="EMBL" id="CAH0044798.1"/>
    </source>
</evidence>
<evidence type="ECO:0000256" key="5">
    <source>
        <dbReference type="ARBA" id="ARBA00023004"/>
    </source>
</evidence>
<dbReference type="Pfam" id="PF04082">
    <property type="entry name" value="Fungal_trans"/>
    <property type="match status" value="1"/>
</dbReference>
<dbReference type="CDD" id="cd12148">
    <property type="entry name" value="fungal_TF_MHR"/>
    <property type="match status" value="1"/>
</dbReference>
<dbReference type="GO" id="GO:0003677">
    <property type="term" value="F:DNA binding"/>
    <property type="evidence" value="ECO:0007669"/>
    <property type="project" value="InterPro"/>
</dbReference>